<dbReference type="AlphaFoldDB" id="A0AB38YW89"/>
<feature type="transmembrane region" description="Helical" evidence="1">
    <location>
        <begin position="6"/>
        <end position="23"/>
    </location>
</feature>
<proteinExistence type="predicted"/>
<dbReference type="Proteomes" id="UP001256400">
    <property type="component" value="Chromosome"/>
</dbReference>
<keyword evidence="1" id="KW-1133">Transmembrane helix</keyword>
<organism evidence="2 3">
    <name type="scientific">Acinetobacter soli</name>
    <dbReference type="NCBI Taxonomy" id="487316"/>
    <lineage>
        <taxon>Bacteria</taxon>
        <taxon>Pseudomonadati</taxon>
        <taxon>Pseudomonadota</taxon>
        <taxon>Gammaproteobacteria</taxon>
        <taxon>Moraxellales</taxon>
        <taxon>Moraxellaceae</taxon>
        <taxon>Acinetobacter</taxon>
    </lineage>
</organism>
<name>A0AB38YW89_9GAMM</name>
<evidence type="ECO:0000313" key="2">
    <source>
        <dbReference type="EMBL" id="WND05582.1"/>
    </source>
</evidence>
<dbReference type="EMBL" id="CP134206">
    <property type="protein sequence ID" value="WND05582.1"/>
    <property type="molecule type" value="Genomic_DNA"/>
</dbReference>
<reference evidence="2" key="1">
    <citation type="submission" date="2023-09" db="EMBL/GenBank/DDBJ databases">
        <title>Acinetobacter soli.</title>
        <authorList>
            <person name="Kim B."/>
            <person name="Kim D."/>
            <person name="Park D."/>
        </authorList>
    </citation>
    <scope>NUCLEOTIDE SEQUENCE</scope>
    <source>
        <strain evidence="2">2023.05</strain>
    </source>
</reference>
<gene>
    <name evidence="2" type="ORF">RHP80_15635</name>
</gene>
<evidence type="ECO:0000313" key="3">
    <source>
        <dbReference type="Proteomes" id="UP001256400"/>
    </source>
</evidence>
<sequence length="152" mass="17324">MFEQVVPVVSFTIAVGTFIFQFFKFVKNKTLLHICVSVILLISVSTTAYYWNKDQRKNKIALAANALIKYRTGENVETWGDQKFLMASLSFLEKNKDVYPESYVRAQKICKNNSCELAKYNGDSSHITYDYNISNAADSIEGIIRGISLLER</sequence>
<feature type="transmembrane region" description="Helical" evidence="1">
    <location>
        <begin position="30"/>
        <end position="51"/>
    </location>
</feature>
<keyword evidence="1" id="KW-0812">Transmembrane</keyword>
<protein>
    <submittedName>
        <fullName evidence="2">Uncharacterized protein</fullName>
    </submittedName>
</protein>
<accession>A0AB38YW89</accession>
<dbReference type="RefSeq" id="WP_310864758.1">
    <property type="nucleotide sequence ID" value="NZ_CP134206.1"/>
</dbReference>
<keyword evidence="1" id="KW-0472">Membrane</keyword>
<evidence type="ECO:0000256" key="1">
    <source>
        <dbReference type="SAM" id="Phobius"/>
    </source>
</evidence>